<feature type="transmembrane region" description="Helical" evidence="1">
    <location>
        <begin position="56"/>
        <end position="76"/>
    </location>
</feature>
<dbReference type="OrthoDB" id="8590912at2"/>
<evidence type="ECO:0000256" key="1">
    <source>
        <dbReference type="SAM" id="Phobius"/>
    </source>
</evidence>
<dbReference type="AlphaFoldDB" id="A0A318UPJ0"/>
<dbReference type="RefSeq" id="WP_110827437.1">
    <property type="nucleotide sequence ID" value="NZ_QKLU01000001.1"/>
</dbReference>
<protein>
    <submittedName>
        <fullName evidence="2">Uncharacterized protein DUF3995</fullName>
    </submittedName>
</protein>
<accession>A0A318UPJ0</accession>
<feature type="transmembrane region" description="Helical" evidence="1">
    <location>
        <begin position="6"/>
        <end position="27"/>
    </location>
</feature>
<keyword evidence="1" id="KW-1133">Transmembrane helix</keyword>
<name>A0A318UPJ0_9SPHI</name>
<keyword evidence="1" id="KW-0812">Transmembrane</keyword>
<reference evidence="2 3" key="1">
    <citation type="submission" date="2018-06" db="EMBL/GenBank/DDBJ databases">
        <title>Genomic Encyclopedia of Archaeal and Bacterial Type Strains, Phase II (KMG-II): from individual species to whole genera.</title>
        <authorList>
            <person name="Goeker M."/>
        </authorList>
    </citation>
    <scope>NUCLEOTIDE SEQUENCE [LARGE SCALE GENOMIC DNA]</scope>
    <source>
        <strain evidence="2 3">DSM 27372</strain>
    </source>
</reference>
<dbReference type="Pfam" id="PF13160">
    <property type="entry name" value="DUF3995"/>
    <property type="match status" value="1"/>
</dbReference>
<evidence type="ECO:0000313" key="3">
    <source>
        <dbReference type="Proteomes" id="UP000248198"/>
    </source>
</evidence>
<organism evidence="2 3">
    <name type="scientific">Pedobacter nutrimenti</name>
    <dbReference type="NCBI Taxonomy" id="1241337"/>
    <lineage>
        <taxon>Bacteria</taxon>
        <taxon>Pseudomonadati</taxon>
        <taxon>Bacteroidota</taxon>
        <taxon>Sphingobacteriia</taxon>
        <taxon>Sphingobacteriales</taxon>
        <taxon>Sphingobacteriaceae</taxon>
        <taxon>Pedobacter</taxon>
    </lineage>
</organism>
<gene>
    <name evidence="2" type="ORF">B0O44_101872</name>
</gene>
<keyword evidence="1" id="KW-0472">Membrane</keyword>
<proteinExistence type="predicted"/>
<dbReference type="InterPro" id="IPR025058">
    <property type="entry name" value="DUF3995"/>
</dbReference>
<dbReference type="EMBL" id="QKLU01000001">
    <property type="protein sequence ID" value="PYF77390.1"/>
    <property type="molecule type" value="Genomic_DNA"/>
</dbReference>
<feature type="transmembrane region" description="Helical" evidence="1">
    <location>
        <begin position="82"/>
        <end position="102"/>
    </location>
</feature>
<keyword evidence="3" id="KW-1185">Reference proteome</keyword>
<evidence type="ECO:0000313" key="2">
    <source>
        <dbReference type="EMBL" id="PYF77390.1"/>
    </source>
</evidence>
<comment type="caution">
    <text evidence="2">The sequence shown here is derived from an EMBL/GenBank/DDBJ whole genome shotgun (WGS) entry which is preliminary data.</text>
</comment>
<dbReference type="Proteomes" id="UP000248198">
    <property type="component" value="Unassembled WGS sequence"/>
</dbReference>
<sequence length="144" mass="16051">MTMVNAFLWLNVLVFAFLSGLHLYWVLGGKWALTNALPQNPENHQPVMNPGKAGTFLVALALLFFALFTTALALPFTFSGRIFSNTYVLLGIGILFLLRAAGDFKYVGLSKKIKTTSFAKWDSKLYTPLCLYIGLSNLICFEFI</sequence>